<evidence type="ECO:0000256" key="1">
    <source>
        <dbReference type="PROSITE-ProRule" id="PRU00047"/>
    </source>
</evidence>
<sequence length="457" mass="53234">MKLKDMKVKNYLFQAIDWTVLDTILKKDTTKDIWDAMKKKFEGNARVKRSHLQALHREFETLEMRSGEGVTKYFSRVMTVANKMRIYGEDMQDVKVVEKILRSLIENFNYIKFQRRNGEEQALKVISKGGRGCGHGTYRGRGRGRRRGRGRVDFNKATVECYRCHQLGHFRYECPSGNKEANYAKLDEEEEMLLMSYMELYKARREDAWFIDSRYGHLSYKGLRTLLYKNMVHGLPQFFASSVTCIDCINGKQHRDPIPKKSTWRATQKLELIHTDICDLITTSNNNKRCPTLAVKNVTPEEAWSGVKPLIDHFRVFGCITHVHVPEERMTKLDNRSITCVLLGDSKESKGYRLFDLVAKRVVGDGSREGEERVRELRQSRERQPRKWMGDYVTSEGLFEEEVHMALVESTDPLYFEEAVKSANWRLAMNNEIKSFEKNQTWTLTELPVGAKRIGVK</sequence>
<dbReference type="InterPro" id="IPR025724">
    <property type="entry name" value="GAG-pre-integrase_dom"/>
</dbReference>
<reference evidence="3 4" key="1">
    <citation type="journal article" date="2018" name="PLoS Genet.">
        <title>Population sequencing reveals clonal diversity and ancestral inbreeding in the grapevine cultivar Chardonnay.</title>
        <authorList>
            <person name="Roach M.J."/>
            <person name="Johnson D.L."/>
            <person name="Bohlmann J."/>
            <person name="van Vuuren H.J."/>
            <person name="Jones S.J."/>
            <person name="Pretorius I.S."/>
            <person name="Schmidt S.A."/>
            <person name="Borneman A.R."/>
        </authorList>
    </citation>
    <scope>NUCLEOTIDE SEQUENCE [LARGE SCALE GENOMIC DNA]</scope>
    <source>
        <strain evidence="4">cv. Chardonnay</strain>
        <tissue evidence="3">Leaf</tissue>
    </source>
</reference>
<dbReference type="Proteomes" id="UP000288805">
    <property type="component" value="Unassembled WGS sequence"/>
</dbReference>
<dbReference type="SUPFAM" id="SSF57756">
    <property type="entry name" value="Retrovirus zinc finger-like domains"/>
    <property type="match status" value="1"/>
</dbReference>
<dbReference type="PROSITE" id="PS50158">
    <property type="entry name" value="ZF_CCHC"/>
    <property type="match status" value="1"/>
</dbReference>
<evidence type="ECO:0000313" key="3">
    <source>
        <dbReference type="EMBL" id="RVW33900.1"/>
    </source>
</evidence>
<dbReference type="Pfam" id="PF13976">
    <property type="entry name" value="gag_pre-integrs"/>
    <property type="match status" value="1"/>
</dbReference>
<gene>
    <name evidence="3" type="primary">POLX_2927</name>
    <name evidence="3" type="ORF">CK203_082958</name>
</gene>
<accession>A0A438DEM6</accession>
<organism evidence="3 4">
    <name type="scientific">Vitis vinifera</name>
    <name type="common">Grape</name>
    <dbReference type="NCBI Taxonomy" id="29760"/>
    <lineage>
        <taxon>Eukaryota</taxon>
        <taxon>Viridiplantae</taxon>
        <taxon>Streptophyta</taxon>
        <taxon>Embryophyta</taxon>
        <taxon>Tracheophyta</taxon>
        <taxon>Spermatophyta</taxon>
        <taxon>Magnoliopsida</taxon>
        <taxon>eudicotyledons</taxon>
        <taxon>Gunneridae</taxon>
        <taxon>Pentapetalae</taxon>
        <taxon>rosids</taxon>
        <taxon>Vitales</taxon>
        <taxon>Vitaceae</taxon>
        <taxon>Viteae</taxon>
        <taxon>Vitis</taxon>
    </lineage>
</organism>
<dbReference type="PANTHER" id="PTHR35317:SF37">
    <property type="entry name" value="DUF4219 DOMAIN-CONTAINING PROTEIN"/>
    <property type="match status" value="1"/>
</dbReference>
<keyword evidence="1" id="KW-0862">Zinc</keyword>
<dbReference type="EMBL" id="QGNW01001662">
    <property type="protein sequence ID" value="RVW33900.1"/>
    <property type="molecule type" value="Genomic_DNA"/>
</dbReference>
<dbReference type="InterPro" id="IPR057670">
    <property type="entry name" value="SH3_retrovirus"/>
</dbReference>
<feature type="domain" description="CCHC-type" evidence="2">
    <location>
        <begin position="161"/>
        <end position="176"/>
    </location>
</feature>
<dbReference type="Pfam" id="PF14223">
    <property type="entry name" value="Retrotran_gag_2"/>
    <property type="match status" value="1"/>
</dbReference>
<dbReference type="PANTHER" id="PTHR35317">
    <property type="entry name" value="OS04G0629600 PROTEIN"/>
    <property type="match status" value="1"/>
</dbReference>
<comment type="caution">
    <text evidence="3">The sequence shown here is derived from an EMBL/GenBank/DDBJ whole genome shotgun (WGS) entry which is preliminary data.</text>
</comment>
<dbReference type="AlphaFoldDB" id="A0A438DEM6"/>
<keyword evidence="1" id="KW-0863">Zinc-finger</keyword>
<dbReference type="GO" id="GO:0003676">
    <property type="term" value="F:nucleic acid binding"/>
    <property type="evidence" value="ECO:0007669"/>
    <property type="project" value="InterPro"/>
</dbReference>
<evidence type="ECO:0000313" key="4">
    <source>
        <dbReference type="Proteomes" id="UP000288805"/>
    </source>
</evidence>
<proteinExistence type="predicted"/>
<keyword evidence="1" id="KW-0479">Metal-binding</keyword>
<dbReference type="InterPro" id="IPR001878">
    <property type="entry name" value="Znf_CCHC"/>
</dbReference>
<dbReference type="Pfam" id="PF25597">
    <property type="entry name" value="SH3_retrovirus"/>
    <property type="match status" value="1"/>
</dbReference>
<dbReference type="GO" id="GO:0008270">
    <property type="term" value="F:zinc ion binding"/>
    <property type="evidence" value="ECO:0007669"/>
    <property type="project" value="UniProtKB-KW"/>
</dbReference>
<name>A0A438DEM6_VITVI</name>
<dbReference type="InterPro" id="IPR036875">
    <property type="entry name" value="Znf_CCHC_sf"/>
</dbReference>
<protein>
    <submittedName>
        <fullName evidence="3">Retrovirus-related Pol polyprotein from transposon TNT 1-94</fullName>
    </submittedName>
</protein>
<dbReference type="SMART" id="SM00343">
    <property type="entry name" value="ZnF_C2HC"/>
    <property type="match status" value="1"/>
</dbReference>
<dbReference type="Gene3D" id="4.10.60.10">
    <property type="entry name" value="Zinc finger, CCHC-type"/>
    <property type="match status" value="1"/>
</dbReference>
<evidence type="ECO:0000259" key="2">
    <source>
        <dbReference type="PROSITE" id="PS50158"/>
    </source>
</evidence>